<gene>
    <name evidence="2" type="ORF">BDFB_008467</name>
</gene>
<dbReference type="Proteomes" id="UP000292052">
    <property type="component" value="Unassembled WGS sequence"/>
</dbReference>
<proteinExistence type="predicted"/>
<dbReference type="AlphaFoldDB" id="A0A482VJ35"/>
<dbReference type="PANTHER" id="PTHR36694:SF11">
    <property type="entry name" value="LP21121P-RELATED"/>
    <property type="match status" value="1"/>
</dbReference>
<reference evidence="2" key="1">
    <citation type="submission" date="2017-03" db="EMBL/GenBank/DDBJ databases">
        <title>Genome of the blue death feigning beetle - Asbolus verrucosus.</title>
        <authorList>
            <person name="Rider S.D."/>
        </authorList>
    </citation>
    <scope>NUCLEOTIDE SEQUENCE [LARGE SCALE GENOMIC DNA]</scope>
    <source>
        <strain evidence="2">Butters</strain>
        <tissue evidence="2">Head and leg muscle</tissue>
    </source>
</reference>
<protein>
    <submittedName>
        <fullName evidence="2">Uncharacterized protein</fullName>
    </submittedName>
</protein>
<evidence type="ECO:0000256" key="1">
    <source>
        <dbReference type="SAM" id="Phobius"/>
    </source>
</evidence>
<feature type="non-terminal residue" evidence="2">
    <location>
        <position position="1"/>
    </location>
</feature>
<keyword evidence="1" id="KW-0472">Membrane</keyword>
<evidence type="ECO:0000313" key="2">
    <source>
        <dbReference type="EMBL" id="RZC32872.1"/>
    </source>
</evidence>
<dbReference type="PANTHER" id="PTHR36694">
    <property type="entry name" value="PASIFLORA 1, ISOFORM A-RELATED"/>
    <property type="match status" value="1"/>
</dbReference>
<feature type="transmembrane region" description="Helical" evidence="1">
    <location>
        <begin position="53"/>
        <end position="76"/>
    </location>
</feature>
<dbReference type="OrthoDB" id="10067585at2759"/>
<keyword evidence="1" id="KW-1133">Transmembrane helix</keyword>
<keyword evidence="3" id="KW-1185">Reference proteome</keyword>
<name>A0A482VJ35_ASBVE</name>
<evidence type="ECO:0000313" key="3">
    <source>
        <dbReference type="Proteomes" id="UP000292052"/>
    </source>
</evidence>
<dbReference type="EMBL" id="QDEB01093763">
    <property type="protein sequence ID" value="RZC32872.1"/>
    <property type="molecule type" value="Genomic_DNA"/>
</dbReference>
<keyword evidence="1" id="KW-0812">Transmembrane</keyword>
<sequence>VYYTITAAHSSLLLHEELEYFKNCSSRSSNNCSETRQATILDPDTTSESSVRFTLLSLSVSSCGILTSCLLLYGLYRDCKILLIPWIITIILFILQDITYICHQFIEHAVYALLCVISQYQELKAGRGRALDDQNNR</sequence>
<feature type="transmembrane region" description="Helical" evidence="1">
    <location>
        <begin position="83"/>
        <end position="101"/>
    </location>
</feature>
<accession>A0A482VJ35</accession>
<comment type="caution">
    <text evidence="2">The sequence shown here is derived from an EMBL/GenBank/DDBJ whole genome shotgun (WGS) entry which is preliminary data.</text>
</comment>
<feature type="non-terminal residue" evidence="2">
    <location>
        <position position="137"/>
    </location>
</feature>
<organism evidence="2 3">
    <name type="scientific">Asbolus verrucosus</name>
    <name type="common">Desert ironclad beetle</name>
    <dbReference type="NCBI Taxonomy" id="1661398"/>
    <lineage>
        <taxon>Eukaryota</taxon>
        <taxon>Metazoa</taxon>
        <taxon>Ecdysozoa</taxon>
        <taxon>Arthropoda</taxon>
        <taxon>Hexapoda</taxon>
        <taxon>Insecta</taxon>
        <taxon>Pterygota</taxon>
        <taxon>Neoptera</taxon>
        <taxon>Endopterygota</taxon>
        <taxon>Coleoptera</taxon>
        <taxon>Polyphaga</taxon>
        <taxon>Cucujiformia</taxon>
        <taxon>Tenebrionidae</taxon>
        <taxon>Pimeliinae</taxon>
        <taxon>Asbolus</taxon>
    </lineage>
</organism>